<name>A0ABQ5Q6U7_9BACT</name>
<keyword evidence="1" id="KW-1133">Transmembrane helix</keyword>
<proteinExistence type="predicted"/>
<dbReference type="RefSeq" id="WP_285724689.1">
    <property type="nucleotide sequence ID" value="NZ_BSDD01000003.1"/>
</dbReference>
<reference evidence="2 3" key="1">
    <citation type="journal article" date="2023" name="Antonie Van Leeuwenhoek">
        <title>Mesoterricola silvestris gen. nov., sp. nov., Mesoterricola sediminis sp. nov., Geothrix oryzae sp. nov., Geothrix edaphica sp. nov., Geothrix rubra sp. nov., and Geothrix limicola sp. nov., six novel members of Acidobacteriota isolated from soils.</title>
        <authorList>
            <person name="Itoh H."/>
            <person name="Sugisawa Y."/>
            <person name="Mise K."/>
            <person name="Xu Z."/>
            <person name="Kuniyasu M."/>
            <person name="Ushijima N."/>
            <person name="Kawano K."/>
            <person name="Kobayashi E."/>
            <person name="Shiratori Y."/>
            <person name="Masuda Y."/>
            <person name="Senoo K."/>
        </authorList>
    </citation>
    <scope>NUCLEOTIDE SEQUENCE [LARGE SCALE GENOMIC DNA]</scope>
    <source>
        <strain evidence="2 3">Red803</strain>
    </source>
</reference>
<sequence length="67" mass="6953">MNLQNLIAMGMVLAAALWFGRGLLRTLLGRGGCASGGSCGSCRAGGCDVARFEAIRIALEQKGQTRP</sequence>
<evidence type="ECO:0000313" key="3">
    <source>
        <dbReference type="Proteomes" id="UP001165089"/>
    </source>
</evidence>
<dbReference type="EMBL" id="BSDD01000003">
    <property type="protein sequence ID" value="GLH70198.1"/>
    <property type="molecule type" value="Genomic_DNA"/>
</dbReference>
<comment type="caution">
    <text evidence="2">The sequence shown here is derived from an EMBL/GenBank/DDBJ whole genome shotgun (WGS) entry which is preliminary data.</text>
</comment>
<organism evidence="2 3">
    <name type="scientific">Geothrix rubra</name>
    <dbReference type="NCBI Taxonomy" id="2927977"/>
    <lineage>
        <taxon>Bacteria</taxon>
        <taxon>Pseudomonadati</taxon>
        <taxon>Acidobacteriota</taxon>
        <taxon>Holophagae</taxon>
        <taxon>Holophagales</taxon>
        <taxon>Holophagaceae</taxon>
        <taxon>Geothrix</taxon>
    </lineage>
</organism>
<keyword evidence="1" id="KW-0472">Membrane</keyword>
<evidence type="ECO:0000256" key="1">
    <source>
        <dbReference type="SAM" id="Phobius"/>
    </source>
</evidence>
<keyword evidence="1" id="KW-0812">Transmembrane</keyword>
<keyword evidence="3" id="KW-1185">Reference proteome</keyword>
<evidence type="ECO:0000313" key="2">
    <source>
        <dbReference type="EMBL" id="GLH70198.1"/>
    </source>
</evidence>
<gene>
    <name evidence="2" type="ORF">GETHPA_17310</name>
</gene>
<dbReference type="Proteomes" id="UP001165089">
    <property type="component" value="Unassembled WGS sequence"/>
</dbReference>
<accession>A0ABQ5Q6U7</accession>
<feature type="transmembrane region" description="Helical" evidence="1">
    <location>
        <begin position="6"/>
        <end position="24"/>
    </location>
</feature>
<protein>
    <recommendedName>
        <fullName evidence="4">FeoB-associated Cys-rich membrane protein</fullName>
    </recommendedName>
</protein>
<evidence type="ECO:0008006" key="4">
    <source>
        <dbReference type="Google" id="ProtNLM"/>
    </source>
</evidence>